<dbReference type="Proteomes" id="UP000051373">
    <property type="component" value="Unassembled WGS sequence"/>
</dbReference>
<evidence type="ECO:0000313" key="2">
    <source>
        <dbReference type="Proteomes" id="UP000051373"/>
    </source>
</evidence>
<dbReference type="EMBL" id="LJUJ01000038">
    <property type="protein sequence ID" value="KPK62417.1"/>
    <property type="molecule type" value="Genomic_DNA"/>
</dbReference>
<evidence type="ECO:0000313" key="1">
    <source>
        <dbReference type="EMBL" id="KPK62417.1"/>
    </source>
</evidence>
<dbReference type="InterPro" id="IPR003961">
    <property type="entry name" value="FN3_dom"/>
</dbReference>
<accession>A0A0S8FQ44</accession>
<evidence type="ECO:0008006" key="3">
    <source>
        <dbReference type="Google" id="ProtNLM"/>
    </source>
</evidence>
<gene>
    <name evidence="1" type="ORF">AMJ83_11005</name>
</gene>
<dbReference type="CDD" id="cd00063">
    <property type="entry name" value="FN3"/>
    <property type="match status" value="1"/>
</dbReference>
<reference evidence="1 2" key="1">
    <citation type="journal article" date="2015" name="Microbiome">
        <title>Genomic resolution of linkages in carbon, nitrogen, and sulfur cycling among widespread estuary sediment bacteria.</title>
        <authorList>
            <person name="Baker B.J."/>
            <person name="Lazar C.S."/>
            <person name="Teske A.P."/>
            <person name="Dick G.J."/>
        </authorList>
    </citation>
    <scope>NUCLEOTIDE SEQUENCE [LARGE SCALE GENOMIC DNA]</scope>
    <source>
        <strain evidence="1">SM23_42</strain>
    </source>
</reference>
<dbReference type="Gene3D" id="2.60.40.10">
    <property type="entry name" value="Immunoglobulins"/>
    <property type="match status" value="1"/>
</dbReference>
<comment type="caution">
    <text evidence="1">The sequence shown here is derived from an EMBL/GenBank/DDBJ whole genome shotgun (WGS) entry which is preliminary data.</text>
</comment>
<dbReference type="PROSITE" id="PS51257">
    <property type="entry name" value="PROKAR_LIPOPROTEIN"/>
    <property type="match status" value="1"/>
</dbReference>
<name>A0A0S8FQ44_UNCW3</name>
<dbReference type="InterPro" id="IPR036116">
    <property type="entry name" value="FN3_sf"/>
</dbReference>
<organism evidence="1 2">
    <name type="scientific">candidate division WOR_3 bacterium SM23_42</name>
    <dbReference type="NCBI Taxonomy" id="1703779"/>
    <lineage>
        <taxon>Bacteria</taxon>
        <taxon>Bacteria division WOR-3</taxon>
    </lineage>
</organism>
<sequence>MKKLIRQLGIGLLSLTLVVLVGCGDETAGSEPTNFTLTASSDGLSVILSWDEPADGQPDEYIVYFMAVNTTDWVIGATLDGNVSSFTHDPSGATGDYYVAADFGGDEYDSDVMTTIPVHTAAMTIYELEAAGNSGYGWGLSSDFTGSTYSMADDANAALVDFYVTNFTDDPVGGPWPAPWSIASPDLAPNDPGGSFVPTANWRQNWFSDPITDPQAALPNYGATTYFNYTEGIETDPTYIGVYLGTEEHYGLVEFSGVNATAGTINVEAWFQTVQGLRLIEH</sequence>
<dbReference type="STRING" id="1703779.AMJ83_11005"/>
<proteinExistence type="predicted"/>
<protein>
    <recommendedName>
        <fullName evidence="3">Fibronectin type-III domain-containing protein</fullName>
    </recommendedName>
</protein>
<dbReference type="SUPFAM" id="SSF49265">
    <property type="entry name" value="Fibronectin type III"/>
    <property type="match status" value="1"/>
</dbReference>
<dbReference type="AlphaFoldDB" id="A0A0S8FQ44"/>
<dbReference type="InterPro" id="IPR013783">
    <property type="entry name" value="Ig-like_fold"/>
</dbReference>